<evidence type="ECO:0000256" key="3">
    <source>
        <dbReference type="ARBA" id="ARBA00023163"/>
    </source>
</evidence>
<dbReference type="PROSITE" id="PS01124">
    <property type="entry name" value="HTH_ARAC_FAMILY_2"/>
    <property type="match status" value="1"/>
</dbReference>
<protein>
    <recommendedName>
        <fullName evidence="4">HTH araC/xylS-type domain-containing protein</fullName>
    </recommendedName>
</protein>
<dbReference type="EMBL" id="LQRT01000024">
    <property type="protein sequence ID" value="KZS39624.1"/>
    <property type="molecule type" value="Genomic_DNA"/>
</dbReference>
<sequence>MSKTKQNKVGHLDILDRDFVFSQDHWMTQYATRETITVLNYFATSLFKKNNLDDILWDIVENCISQLKLEDCVIYMIDKNNEFLIQKAAYGYKNNGQKKVVSPIKIHVGTGMVGRVVKTGRYLCIADVTQYPNYIVDDGYRMSELSVPIIVNDTVVGVLDSEHSKKNFFNKNHIFLFRLVAQLLSKKLEQIYGKGSFVINKENEYFKELDFLMKEAKMYRDPNIGLDSMAKKLKISGNYLSQLVNKLSGYNFADYVNRFRIEDAKRKLKNPNFVHYTIISIALESGFNSKSTFYSAFKKLTGISPKEYRVSA</sequence>
<dbReference type="InterPro" id="IPR020449">
    <property type="entry name" value="Tscrpt_reg_AraC-type_HTH"/>
</dbReference>
<keyword evidence="2" id="KW-0238">DNA-binding</keyword>
<proteinExistence type="predicted"/>
<dbReference type="SMART" id="SM00065">
    <property type="entry name" value="GAF"/>
    <property type="match status" value="1"/>
</dbReference>
<dbReference type="InterPro" id="IPR029016">
    <property type="entry name" value="GAF-like_dom_sf"/>
</dbReference>
<evidence type="ECO:0000313" key="6">
    <source>
        <dbReference type="Proteomes" id="UP000076715"/>
    </source>
</evidence>
<dbReference type="InterPro" id="IPR009057">
    <property type="entry name" value="Homeodomain-like_sf"/>
</dbReference>
<reference evidence="5 6" key="1">
    <citation type="submission" date="2016-01" db="EMBL/GenBank/DDBJ databases">
        <title>The draft genome sequence of Aquimarina sp. RZW4-3-2.</title>
        <authorList>
            <person name="Wang Y."/>
        </authorList>
    </citation>
    <scope>NUCLEOTIDE SEQUENCE [LARGE SCALE GENOMIC DNA]</scope>
    <source>
        <strain evidence="5 6">RZW4-3-2</strain>
    </source>
</reference>
<dbReference type="RefSeq" id="WP_066315279.1">
    <property type="nucleotide sequence ID" value="NZ_LQRT01000024.1"/>
</dbReference>
<evidence type="ECO:0000256" key="1">
    <source>
        <dbReference type="ARBA" id="ARBA00023015"/>
    </source>
</evidence>
<dbReference type="Proteomes" id="UP000076715">
    <property type="component" value="Unassembled WGS sequence"/>
</dbReference>
<dbReference type="InterPro" id="IPR018060">
    <property type="entry name" value="HTH_AraC"/>
</dbReference>
<dbReference type="PROSITE" id="PS00041">
    <property type="entry name" value="HTH_ARAC_FAMILY_1"/>
    <property type="match status" value="1"/>
</dbReference>
<keyword evidence="3" id="KW-0804">Transcription</keyword>
<dbReference type="PANTHER" id="PTHR43280:SF29">
    <property type="entry name" value="ARAC-FAMILY TRANSCRIPTIONAL REGULATOR"/>
    <property type="match status" value="1"/>
</dbReference>
<evidence type="ECO:0000256" key="2">
    <source>
        <dbReference type="ARBA" id="ARBA00023125"/>
    </source>
</evidence>
<dbReference type="PRINTS" id="PR00032">
    <property type="entry name" value="HTHARAC"/>
</dbReference>
<dbReference type="GO" id="GO:0043565">
    <property type="term" value="F:sequence-specific DNA binding"/>
    <property type="evidence" value="ECO:0007669"/>
    <property type="project" value="InterPro"/>
</dbReference>
<accession>A0A162CN21</accession>
<evidence type="ECO:0000259" key="4">
    <source>
        <dbReference type="PROSITE" id="PS01124"/>
    </source>
</evidence>
<dbReference type="PANTHER" id="PTHR43280">
    <property type="entry name" value="ARAC-FAMILY TRANSCRIPTIONAL REGULATOR"/>
    <property type="match status" value="1"/>
</dbReference>
<dbReference type="SUPFAM" id="SSF55781">
    <property type="entry name" value="GAF domain-like"/>
    <property type="match status" value="1"/>
</dbReference>
<keyword evidence="1" id="KW-0805">Transcription regulation</keyword>
<dbReference type="STRING" id="1642818.AWE51_08210"/>
<dbReference type="Pfam" id="PF13185">
    <property type="entry name" value="GAF_2"/>
    <property type="match status" value="1"/>
</dbReference>
<comment type="caution">
    <text evidence="5">The sequence shown here is derived from an EMBL/GenBank/DDBJ whole genome shotgun (WGS) entry which is preliminary data.</text>
</comment>
<dbReference type="SUPFAM" id="SSF46689">
    <property type="entry name" value="Homeodomain-like"/>
    <property type="match status" value="1"/>
</dbReference>
<dbReference type="GO" id="GO:0003700">
    <property type="term" value="F:DNA-binding transcription factor activity"/>
    <property type="evidence" value="ECO:0007669"/>
    <property type="project" value="InterPro"/>
</dbReference>
<evidence type="ECO:0000313" key="5">
    <source>
        <dbReference type="EMBL" id="KZS39624.1"/>
    </source>
</evidence>
<dbReference type="InterPro" id="IPR018062">
    <property type="entry name" value="HTH_AraC-typ_CS"/>
</dbReference>
<dbReference type="InterPro" id="IPR003018">
    <property type="entry name" value="GAF"/>
</dbReference>
<keyword evidence="6" id="KW-1185">Reference proteome</keyword>
<dbReference type="Gene3D" id="1.10.10.60">
    <property type="entry name" value="Homeodomain-like"/>
    <property type="match status" value="2"/>
</dbReference>
<gene>
    <name evidence="5" type="ORF">AWE51_08210</name>
</gene>
<dbReference type="AlphaFoldDB" id="A0A162CN21"/>
<dbReference type="Gene3D" id="3.30.450.40">
    <property type="match status" value="1"/>
</dbReference>
<feature type="domain" description="HTH araC/xylS-type" evidence="4">
    <location>
        <begin position="215"/>
        <end position="311"/>
    </location>
</feature>
<dbReference type="SMART" id="SM00342">
    <property type="entry name" value="HTH_ARAC"/>
    <property type="match status" value="1"/>
</dbReference>
<dbReference type="Pfam" id="PF12833">
    <property type="entry name" value="HTH_18"/>
    <property type="match status" value="1"/>
</dbReference>
<name>A0A162CN21_9FLAO</name>
<organism evidence="5 6">
    <name type="scientific">Aquimarina aggregata</name>
    <dbReference type="NCBI Taxonomy" id="1642818"/>
    <lineage>
        <taxon>Bacteria</taxon>
        <taxon>Pseudomonadati</taxon>
        <taxon>Bacteroidota</taxon>
        <taxon>Flavobacteriia</taxon>
        <taxon>Flavobacteriales</taxon>
        <taxon>Flavobacteriaceae</taxon>
        <taxon>Aquimarina</taxon>
    </lineage>
</organism>
<dbReference type="OrthoDB" id="9779074at2"/>